<keyword evidence="1" id="KW-1133">Transmembrane helix</keyword>
<evidence type="ECO:0000313" key="2">
    <source>
        <dbReference type="EMBL" id="BET00816.1"/>
    </source>
</evidence>
<name>A0ABN7BC93_9HEMI</name>
<protein>
    <submittedName>
        <fullName evidence="2">Uncharacterized protein</fullName>
    </submittedName>
</protein>
<dbReference type="Proteomes" id="UP001307889">
    <property type="component" value="Chromosome 12"/>
</dbReference>
<keyword evidence="1" id="KW-0472">Membrane</keyword>
<evidence type="ECO:0000313" key="3">
    <source>
        <dbReference type="Proteomes" id="UP001307889"/>
    </source>
</evidence>
<feature type="transmembrane region" description="Helical" evidence="1">
    <location>
        <begin position="71"/>
        <end position="91"/>
    </location>
</feature>
<gene>
    <name evidence="2" type="ORF">NTJ_13632</name>
</gene>
<keyword evidence="1" id="KW-0812">Transmembrane</keyword>
<keyword evidence="3" id="KW-1185">Reference proteome</keyword>
<dbReference type="EMBL" id="AP028920">
    <property type="protein sequence ID" value="BET00816.1"/>
    <property type="molecule type" value="Genomic_DNA"/>
</dbReference>
<feature type="transmembrane region" description="Helical" evidence="1">
    <location>
        <begin position="25"/>
        <end position="45"/>
    </location>
</feature>
<feature type="transmembrane region" description="Helical" evidence="1">
    <location>
        <begin position="103"/>
        <end position="125"/>
    </location>
</feature>
<proteinExistence type="predicted"/>
<sequence>MPKLIPKMKYAFFGMSLESGTKTVAYINIFTYTVMVMIFVINAWLPDLTADKEEDKTYEAWAIGQNMRATFFLESTSVLQLVFSGFLLFGATVRDGKLLFSWILQQSGLIFHSQLVVIINFIALFEEDIYHRGHLISFIFEETAIIGIEHQC</sequence>
<reference evidence="2 3" key="1">
    <citation type="submission" date="2023-09" db="EMBL/GenBank/DDBJ databases">
        <title>Nesidiocoris tenuis whole genome shotgun sequence.</title>
        <authorList>
            <person name="Shibata T."/>
            <person name="Shimoda M."/>
            <person name="Kobayashi T."/>
            <person name="Uehara T."/>
        </authorList>
    </citation>
    <scope>NUCLEOTIDE SEQUENCE [LARGE SCALE GENOMIC DNA]</scope>
    <source>
        <strain evidence="2 3">Japan</strain>
    </source>
</reference>
<organism evidence="2 3">
    <name type="scientific">Nesidiocoris tenuis</name>
    <dbReference type="NCBI Taxonomy" id="355587"/>
    <lineage>
        <taxon>Eukaryota</taxon>
        <taxon>Metazoa</taxon>
        <taxon>Ecdysozoa</taxon>
        <taxon>Arthropoda</taxon>
        <taxon>Hexapoda</taxon>
        <taxon>Insecta</taxon>
        <taxon>Pterygota</taxon>
        <taxon>Neoptera</taxon>
        <taxon>Paraneoptera</taxon>
        <taxon>Hemiptera</taxon>
        <taxon>Heteroptera</taxon>
        <taxon>Panheteroptera</taxon>
        <taxon>Cimicomorpha</taxon>
        <taxon>Miridae</taxon>
        <taxon>Dicyphina</taxon>
        <taxon>Nesidiocoris</taxon>
    </lineage>
</organism>
<evidence type="ECO:0000256" key="1">
    <source>
        <dbReference type="SAM" id="Phobius"/>
    </source>
</evidence>
<accession>A0ABN7BC93</accession>